<keyword evidence="9" id="KW-1185">Reference proteome</keyword>
<keyword evidence="6" id="KW-1133">Transmembrane helix</keyword>
<protein>
    <submittedName>
        <fullName evidence="8">Serine/threonine protein kinase</fullName>
    </submittedName>
</protein>
<feature type="region of interest" description="Disordered" evidence="5">
    <location>
        <begin position="354"/>
        <end position="450"/>
    </location>
</feature>
<feature type="compositionally biased region" description="Basic and acidic residues" evidence="5">
    <location>
        <begin position="394"/>
        <end position="424"/>
    </location>
</feature>
<keyword evidence="4" id="KW-0067">ATP-binding</keyword>
<feature type="compositionally biased region" description="Low complexity" evidence="5">
    <location>
        <begin position="435"/>
        <end position="450"/>
    </location>
</feature>
<proteinExistence type="predicted"/>
<dbReference type="SUPFAM" id="SSF56112">
    <property type="entry name" value="Protein kinase-like (PK-like)"/>
    <property type="match status" value="1"/>
</dbReference>
<dbReference type="GO" id="GO:0005524">
    <property type="term" value="F:ATP binding"/>
    <property type="evidence" value="ECO:0007669"/>
    <property type="project" value="UniProtKB-KW"/>
</dbReference>
<dbReference type="InterPro" id="IPR011009">
    <property type="entry name" value="Kinase-like_dom_sf"/>
</dbReference>
<feature type="domain" description="Protein kinase" evidence="7">
    <location>
        <begin position="18"/>
        <end position="262"/>
    </location>
</feature>
<dbReference type="PANTHER" id="PTHR43289">
    <property type="entry name" value="MITOGEN-ACTIVATED PROTEIN KINASE KINASE KINASE 20-RELATED"/>
    <property type="match status" value="1"/>
</dbReference>
<accession>A0A3N1D850</accession>
<dbReference type="PANTHER" id="PTHR43289:SF34">
    <property type="entry name" value="SERINE_THREONINE-PROTEIN KINASE YBDM-RELATED"/>
    <property type="match status" value="1"/>
</dbReference>
<evidence type="ECO:0000256" key="3">
    <source>
        <dbReference type="ARBA" id="ARBA00022777"/>
    </source>
</evidence>
<evidence type="ECO:0000313" key="9">
    <source>
        <dbReference type="Proteomes" id="UP000272400"/>
    </source>
</evidence>
<keyword evidence="1" id="KW-0808">Transferase</keyword>
<keyword evidence="3 8" id="KW-0418">Kinase</keyword>
<dbReference type="EMBL" id="RJKE01000001">
    <property type="protein sequence ID" value="ROO89704.1"/>
    <property type="molecule type" value="Genomic_DNA"/>
</dbReference>
<sequence>MAEARALRTGDPAVVGPYVLTGLLGEGGQGSVYLAERDGERVALKLLHTRFAEDGDARRRFVRELDAAKRVARFCTAQVLDADLDGDQPYIVSEYVPGVSLQELVTAEGPRTGGALERLAMSTLTALAAIHQAGLVHRDFKPQNVLMGPDGPRVIDFGIARALDATTQSQAIGTPAYMSPEQLNGLPLTGATDLFSWGVSMVFAATGVSPFAAPEIGAILHQIIATQPDLSALPEPLRGVVAGCLAKDAAARPSAAQAQAVLLGSGPLPVPPQAQAGQPNGPLTPRPPAYPAPQVPPPGPVPTYPSAAQPPRQPYPFEVGPSDGKSDALSGRRSALVVAGAVALILTVGVGGWALTRDTDSGKGTLSSGDRTEVTVAPSGGGGGALMGQGDPAETEKPAKDDKTTKPNKEGKDKGGAKPTKGSDDSGTGSGAQESSTPTPAATSSAPAAPAANPYTAAQVCDSAGQGSGYAVQRSAAFNGGTVYQLYSQATEKNCAVTLKTASVGAKSAVWVTLTRQSDGKAVTDKGSYGYYAGPVFLSAPGTCVKIAGGAPGGKTGTAWANCG</sequence>
<dbReference type="PROSITE" id="PS50011">
    <property type="entry name" value="PROTEIN_KINASE_DOM"/>
    <property type="match status" value="1"/>
</dbReference>
<evidence type="ECO:0000256" key="5">
    <source>
        <dbReference type="SAM" id="MobiDB-lite"/>
    </source>
</evidence>
<evidence type="ECO:0000256" key="6">
    <source>
        <dbReference type="SAM" id="Phobius"/>
    </source>
</evidence>
<keyword evidence="6" id="KW-0812">Transmembrane</keyword>
<feature type="compositionally biased region" description="Pro residues" evidence="5">
    <location>
        <begin position="282"/>
        <end position="303"/>
    </location>
</feature>
<keyword evidence="6" id="KW-0472">Membrane</keyword>
<dbReference type="Proteomes" id="UP000272400">
    <property type="component" value="Unassembled WGS sequence"/>
</dbReference>
<keyword evidence="8" id="KW-0723">Serine/threonine-protein kinase</keyword>
<dbReference type="Pfam" id="PF00069">
    <property type="entry name" value="Pkinase"/>
    <property type="match status" value="1"/>
</dbReference>
<gene>
    <name evidence="8" type="ORF">EDD29_7409</name>
</gene>
<dbReference type="InterPro" id="IPR008271">
    <property type="entry name" value="Ser/Thr_kinase_AS"/>
</dbReference>
<dbReference type="Gene3D" id="1.10.510.10">
    <property type="entry name" value="Transferase(Phosphotransferase) domain 1"/>
    <property type="match status" value="1"/>
</dbReference>
<dbReference type="RefSeq" id="WP_211360121.1">
    <property type="nucleotide sequence ID" value="NZ_RJKE01000001.1"/>
</dbReference>
<dbReference type="GO" id="GO:0004674">
    <property type="term" value="F:protein serine/threonine kinase activity"/>
    <property type="evidence" value="ECO:0007669"/>
    <property type="project" value="UniProtKB-KW"/>
</dbReference>
<evidence type="ECO:0000259" key="7">
    <source>
        <dbReference type="PROSITE" id="PS50011"/>
    </source>
</evidence>
<evidence type="ECO:0000256" key="4">
    <source>
        <dbReference type="ARBA" id="ARBA00022840"/>
    </source>
</evidence>
<evidence type="ECO:0000256" key="1">
    <source>
        <dbReference type="ARBA" id="ARBA00022679"/>
    </source>
</evidence>
<evidence type="ECO:0000313" key="8">
    <source>
        <dbReference type="EMBL" id="ROO89704.1"/>
    </source>
</evidence>
<reference evidence="8 9" key="1">
    <citation type="submission" date="2018-11" db="EMBL/GenBank/DDBJ databases">
        <title>Sequencing the genomes of 1000 actinobacteria strains.</title>
        <authorList>
            <person name="Klenk H.-P."/>
        </authorList>
    </citation>
    <scope>NUCLEOTIDE SEQUENCE [LARGE SCALE GENOMIC DNA]</scope>
    <source>
        <strain evidence="8 9">DSM 44254</strain>
    </source>
</reference>
<dbReference type="CDD" id="cd14014">
    <property type="entry name" value="STKc_PknB_like"/>
    <property type="match status" value="1"/>
</dbReference>
<feature type="region of interest" description="Disordered" evidence="5">
    <location>
        <begin position="266"/>
        <end position="329"/>
    </location>
</feature>
<feature type="compositionally biased region" description="Low complexity" evidence="5">
    <location>
        <begin position="266"/>
        <end position="281"/>
    </location>
</feature>
<dbReference type="AlphaFoldDB" id="A0A3N1D850"/>
<dbReference type="PROSITE" id="PS00108">
    <property type="entry name" value="PROTEIN_KINASE_ST"/>
    <property type="match status" value="1"/>
</dbReference>
<evidence type="ECO:0000256" key="2">
    <source>
        <dbReference type="ARBA" id="ARBA00022741"/>
    </source>
</evidence>
<name>A0A3N1D850_9ACTN</name>
<dbReference type="Gene3D" id="3.30.200.20">
    <property type="entry name" value="Phosphorylase Kinase, domain 1"/>
    <property type="match status" value="1"/>
</dbReference>
<keyword evidence="2" id="KW-0547">Nucleotide-binding</keyword>
<feature type="transmembrane region" description="Helical" evidence="6">
    <location>
        <begin position="335"/>
        <end position="355"/>
    </location>
</feature>
<comment type="caution">
    <text evidence="8">The sequence shown here is derived from an EMBL/GenBank/DDBJ whole genome shotgun (WGS) entry which is preliminary data.</text>
</comment>
<organism evidence="8 9">
    <name type="scientific">Actinocorallia herbida</name>
    <dbReference type="NCBI Taxonomy" id="58109"/>
    <lineage>
        <taxon>Bacteria</taxon>
        <taxon>Bacillati</taxon>
        <taxon>Actinomycetota</taxon>
        <taxon>Actinomycetes</taxon>
        <taxon>Streptosporangiales</taxon>
        <taxon>Thermomonosporaceae</taxon>
        <taxon>Actinocorallia</taxon>
    </lineage>
</organism>
<dbReference type="InterPro" id="IPR000719">
    <property type="entry name" value="Prot_kinase_dom"/>
</dbReference>